<sequence length="158" mass="18229">MLKNLCAKASRCIADTKEQNKQRYVQTHKETKFKEGDKFQVSTLSFNNLKVPRNLRELFVGLFTIIRLIGQNEVEVKLTEKFSSKHPVFPMSLVKPCQKTGEDKLPSRNKNPNPQEIVEVEDSPGSMKKIIKARKIILNGKDHRKYLVRFGNQTEDVD</sequence>
<keyword evidence="3" id="KW-1185">Reference proteome</keyword>
<evidence type="ECO:0000256" key="1">
    <source>
        <dbReference type="SAM" id="MobiDB-lite"/>
    </source>
</evidence>
<evidence type="ECO:0000313" key="2">
    <source>
        <dbReference type="EMBL" id="MBW0469754.1"/>
    </source>
</evidence>
<protein>
    <recommendedName>
        <fullName evidence="4">Chromo domain-containing protein</fullName>
    </recommendedName>
</protein>
<accession>A0A9Q3BPD2</accession>
<evidence type="ECO:0000313" key="3">
    <source>
        <dbReference type="Proteomes" id="UP000765509"/>
    </source>
</evidence>
<feature type="region of interest" description="Disordered" evidence="1">
    <location>
        <begin position="98"/>
        <end position="123"/>
    </location>
</feature>
<evidence type="ECO:0008006" key="4">
    <source>
        <dbReference type="Google" id="ProtNLM"/>
    </source>
</evidence>
<reference evidence="2" key="1">
    <citation type="submission" date="2021-03" db="EMBL/GenBank/DDBJ databases">
        <title>Draft genome sequence of rust myrtle Austropuccinia psidii MF-1, a brazilian biotype.</title>
        <authorList>
            <person name="Quecine M.C."/>
            <person name="Pachon D.M.R."/>
            <person name="Bonatelli M.L."/>
            <person name="Correr F.H."/>
            <person name="Franceschini L.M."/>
            <person name="Leite T.F."/>
            <person name="Margarido G.R.A."/>
            <person name="Almeida C.A."/>
            <person name="Ferrarezi J.A."/>
            <person name="Labate C.A."/>
        </authorList>
    </citation>
    <scope>NUCLEOTIDE SEQUENCE</scope>
    <source>
        <strain evidence="2">MF-1</strain>
    </source>
</reference>
<dbReference type="Proteomes" id="UP000765509">
    <property type="component" value="Unassembled WGS sequence"/>
</dbReference>
<name>A0A9Q3BPD2_9BASI</name>
<dbReference type="AlphaFoldDB" id="A0A9Q3BPD2"/>
<gene>
    <name evidence="2" type="ORF">O181_009469</name>
</gene>
<comment type="caution">
    <text evidence="2">The sequence shown here is derived from an EMBL/GenBank/DDBJ whole genome shotgun (WGS) entry which is preliminary data.</text>
</comment>
<proteinExistence type="predicted"/>
<dbReference type="EMBL" id="AVOT02002266">
    <property type="protein sequence ID" value="MBW0469754.1"/>
    <property type="molecule type" value="Genomic_DNA"/>
</dbReference>
<organism evidence="2 3">
    <name type="scientific">Austropuccinia psidii MF-1</name>
    <dbReference type="NCBI Taxonomy" id="1389203"/>
    <lineage>
        <taxon>Eukaryota</taxon>
        <taxon>Fungi</taxon>
        <taxon>Dikarya</taxon>
        <taxon>Basidiomycota</taxon>
        <taxon>Pucciniomycotina</taxon>
        <taxon>Pucciniomycetes</taxon>
        <taxon>Pucciniales</taxon>
        <taxon>Sphaerophragmiaceae</taxon>
        <taxon>Austropuccinia</taxon>
    </lineage>
</organism>
<dbReference type="OrthoDB" id="4360000at2759"/>